<organism evidence="1 2">
    <name type="scientific">Trichothecium roseum</name>
    <dbReference type="NCBI Taxonomy" id="47278"/>
    <lineage>
        <taxon>Eukaryota</taxon>
        <taxon>Fungi</taxon>
        <taxon>Dikarya</taxon>
        <taxon>Ascomycota</taxon>
        <taxon>Pezizomycotina</taxon>
        <taxon>Sordariomycetes</taxon>
        <taxon>Hypocreomycetidae</taxon>
        <taxon>Hypocreales</taxon>
        <taxon>Hypocreales incertae sedis</taxon>
        <taxon>Trichothecium</taxon>
    </lineage>
</organism>
<accession>A0ACC0UXK2</accession>
<evidence type="ECO:0000313" key="1">
    <source>
        <dbReference type="EMBL" id="KAI9898412.1"/>
    </source>
</evidence>
<comment type="caution">
    <text evidence="1">The sequence shown here is derived from an EMBL/GenBank/DDBJ whole genome shotgun (WGS) entry which is preliminary data.</text>
</comment>
<reference evidence="1" key="1">
    <citation type="submission" date="2022-10" db="EMBL/GenBank/DDBJ databases">
        <title>Complete Genome of Trichothecium roseum strain YXFP-22015, a Plant Pathogen Isolated from Citrus.</title>
        <authorList>
            <person name="Wang Y."/>
            <person name="Zhu L."/>
        </authorList>
    </citation>
    <scope>NUCLEOTIDE SEQUENCE</scope>
    <source>
        <strain evidence="1">YXFP-22015</strain>
    </source>
</reference>
<gene>
    <name evidence="1" type="ORF">N3K66_006772</name>
</gene>
<proteinExistence type="predicted"/>
<protein>
    <submittedName>
        <fullName evidence="1">Uncharacterized protein</fullName>
    </submittedName>
</protein>
<dbReference type="Proteomes" id="UP001163324">
    <property type="component" value="Chromosome 6"/>
</dbReference>
<dbReference type="EMBL" id="CM047945">
    <property type="protein sequence ID" value="KAI9898412.1"/>
    <property type="molecule type" value="Genomic_DNA"/>
</dbReference>
<keyword evidence="2" id="KW-1185">Reference proteome</keyword>
<evidence type="ECO:0000313" key="2">
    <source>
        <dbReference type="Proteomes" id="UP001163324"/>
    </source>
</evidence>
<sequence>MTNRALPPLSGSTAETYDNSSPDTNSHVHSHTHSHTHSHAHSHSHLHSHSSRFRSSHIHSSSSNSAEKRDTKVHTGDNSLPDIGYSSSDDSVGNVDEVVITLENRQDNNPDAPFVTRVVQTISLVQVVDTAGIPIETQTHYAPPGTVVLDPSSGATVSAIPPSSEPSAAPVPDPAASDNVPSSSSLTASMPPPPPTEPTSASVSSSGTSLSETTPTMVTTETTATSDSTFVTPTVPLTSSLVYPSFSTSGLLNSTSTTSCTSSNTTFTGISSSIPSIVSYSDDASTFSLTSYSSTSSSWSSTSTSTEGYDSSGEYTAAGYHPEETSRSGSGDDNDGSGGIDLSDRDKQIVGGVVGSIAGVAFLALIILMLVKRKRRKTDVQELIGDNTAQSRSLPSGPGGGNGGSGGPMTERTALFGVSAAATTLAGLGSKRRTQEAPSSGSGERGFVRVSGKKLPSVLQHGGDGYSDPRESMMSGGSSDYGSQVMDPNIYAANRLAVGRPMRPASGVPVTRSGPAHMPVIQHNPFSDPPSPPPRPPRTPNRFTPPGGPRGSPSRFQEAI</sequence>
<name>A0ACC0UXK2_9HYPO</name>